<evidence type="ECO:0000313" key="1">
    <source>
        <dbReference type="EMBL" id="EFX75559.1"/>
    </source>
</evidence>
<keyword evidence="2" id="KW-1185">Reference proteome</keyword>
<protein>
    <submittedName>
        <fullName evidence="1">Uncharacterized protein</fullName>
    </submittedName>
</protein>
<dbReference type="KEGG" id="dpx:DAPPUDRAFT_250283"/>
<dbReference type="Proteomes" id="UP000000305">
    <property type="component" value="Unassembled WGS sequence"/>
</dbReference>
<dbReference type="OrthoDB" id="427924at2759"/>
<dbReference type="GO" id="GO:0003676">
    <property type="term" value="F:nucleic acid binding"/>
    <property type="evidence" value="ECO:0007669"/>
    <property type="project" value="InterPro"/>
</dbReference>
<dbReference type="InterPro" id="IPR036397">
    <property type="entry name" value="RNaseH_sf"/>
</dbReference>
<name>E9GY86_DAPPU</name>
<proteinExistence type="predicted"/>
<dbReference type="InParanoid" id="E9GY86"/>
<dbReference type="AlphaFoldDB" id="E9GY86"/>
<accession>E9GY86</accession>
<evidence type="ECO:0000313" key="2">
    <source>
        <dbReference type="Proteomes" id="UP000000305"/>
    </source>
</evidence>
<reference evidence="1 2" key="1">
    <citation type="journal article" date="2011" name="Science">
        <title>The ecoresponsive genome of Daphnia pulex.</title>
        <authorList>
            <person name="Colbourne J.K."/>
            <person name="Pfrender M.E."/>
            <person name="Gilbert D."/>
            <person name="Thomas W.K."/>
            <person name="Tucker A."/>
            <person name="Oakley T.H."/>
            <person name="Tokishita S."/>
            <person name="Aerts A."/>
            <person name="Arnold G.J."/>
            <person name="Basu M.K."/>
            <person name="Bauer D.J."/>
            <person name="Caceres C.E."/>
            <person name="Carmel L."/>
            <person name="Casola C."/>
            <person name="Choi J.H."/>
            <person name="Detter J.C."/>
            <person name="Dong Q."/>
            <person name="Dusheyko S."/>
            <person name="Eads B.D."/>
            <person name="Frohlich T."/>
            <person name="Geiler-Samerotte K.A."/>
            <person name="Gerlach D."/>
            <person name="Hatcher P."/>
            <person name="Jogdeo S."/>
            <person name="Krijgsveld J."/>
            <person name="Kriventseva E.V."/>
            <person name="Kultz D."/>
            <person name="Laforsch C."/>
            <person name="Lindquist E."/>
            <person name="Lopez J."/>
            <person name="Manak J.R."/>
            <person name="Muller J."/>
            <person name="Pangilinan J."/>
            <person name="Patwardhan R.P."/>
            <person name="Pitluck S."/>
            <person name="Pritham E.J."/>
            <person name="Rechtsteiner A."/>
            <person name="Rho M."/>
            <person name="Rogozin I.B."/>
            <person name="Sakarya O."/>
            <person name="Salamov A."/>
            <person name="Schaack S."/>
            <person name="Shapiro H."/>
            <person name="Shiga Y."/>
            <person name="Skalitzky C."/>
            <person name="Smith Z."/>
            <person name="Souvorov A."/>
            <person name="Sung W."/>
            <person name="Tang Z."/>
            <person name="Tsuchiya D."/>
            <person name="Tu H."/>
            <person name="Vos H."/>
            <person name="Wang M."/>
            <person name="Wolf Y.I."/>
            <person name="Yamagata H."/>
            <person name="Yamada T."/>
            <person name="Ye Y."/>
            <person name="Shaw J.R."/>
            <person name="Andrews J."/>
            <person name="Crease T.J."/>
            <person name="Tang H."/>
            <person name="Lucas S.M."/>
            <person name="Robertson H.M."/>
            <person name="Bork P."/>
            <person name="Koonin E.V."/>
            <person name="Zdobnov E.M."/>
            <person name="Grigoriev I.V."/>
            <person name="Lynch M."/>
            <person name="Boore J.L."/>
        </authorList>
    </citation>
    <scope>NUCLEOTIDE SEQUENCE [LARGE SCALE GENOMIC DNA]</scope>
</reference>
<gene>
    <name evidence="1" type="ORF">DAPPUDRAFT_250283</name>
</gene>
<dbReference type="Gene3D" id="3.30.420.10">
    <property type="entry name" value="Ribonuclease H-like superfamily/Ribonuclease H"/>
    <property type="match status" value="1"/>
</dbReference>
<organism evidence="1 2">
    <name type="scientific">Daphnia pulex</name>
    <name type="common">Water flea</name>
    <dbReference type="NCBI Taxonomy" id="6669"/>
    <lineage>
        <taxon>Eukaryota</taxon>
        <taxon>Metazoa</taxon>
        <taxon>Ecdysozoa</taxon>
        <taxon>Arthropoda</taxon>
        <taxon>Crustacea</taxon>
        <taxon>Branchiopoda</taxon>
        <taxon>Diplostraca</taxon>
        <taxon>Cladocera</taxon>
        <taxon>Anomopoda</taxon>
        <taxon>Daphniidae</taxon>
        <taxon>Daphnia</taxon>
    </lineage>
</organism>
<sequence>MLQTARLCPSNLSRHPICVPHVTLLFIEWKSKFEVSSKFARWNLAMQEFEFEVCHIKSVDNCVADVLSRNPDESCIGPSGSEIGHVSYTCTPGSPAVQLKAIPSPDRQFRSVGMDRPSPLKVNEWGAHHVFAMAEQPKTSRLVKRTNGTIPPTLSAFMNMDHDDLDCHLPAEVFDVSTVRKSNVNISPFQLMHGRLPFTSSKNQFQWPKERPKQFNVFFARFSELREAARLIKSKHLVDLRQRVVQDFYHVFATQTQSTTQKNLKIFSFNLENAL</sequence>
<dbReference type="HOGENOM" id="CLU_1012876_0_0_1"/>
<dbReference type="EMBL" id="GL732574">
    <property type="protein sequence ID" value="EFX75559.1"/>
    <property type="molecule type" value="Genomic_DNA"/>
</dbReference>